<dbReference type="GO" id="GO:0008270">
    <property type="term" value="F:zinc ion binding"/>
    <property type="evidence" value="ECO:0007669"/>
    <property type="project" value="InterPro"/>
</dbReference>
<dbReference type="SMART" id="SM00066">
    <property type="entry name" value="GAL4"/>
    <property type="match status" value="1"/>
</dbReference>
<dbReference type="OrthoDB" id="3172332at2759"/>
<sequence>MGQYRVRFAKGSKYQAELDSQCSTFMCHNSPASTSPPKSNCPISSKSITPKPHHTKSRFGCKECRLRRVKCDETFPVCLRCQRRGSVCLASYKPAKWHTEMPWLSDMIVLDSWPRDSALDKRLVQHWVEQTSQLWSIDRNNNPLSLPVLQHLTTSPSLLHAIQSVSAGHEKFFNNAGLQTCLEERGRALKLVREELRDATSIPVSSMLTIFLLGTSSPWIQSDSWGKEHLDGARALIKAMLSRKDIREESLTQFLLGWYLYWDMTCSFLDDPENNSHLSTSDILQSVQLDGDLFHPIIGFSSTLYAQVADVGRYCRRILEHQPQDPEFEETMEEQLVQWCPRDDDKCLHDLSLAYRNHGLLMLYQTCRRLPDPMRLIIDPCDQDGSEGLIVGTENVIRSYALEIIRMVLEIPLNEPCANFQSMPLLSAAAELTSDDSALREDVIVQFKALYSTDRVLVHLQSIDLLQELWNLRDCGVVMSWMELSLANGFGKIDLPEMER</sequence>
<dbReference type="SUPFAM" id="SSF57701">
    <property type="entry name" value="Zn2/Cys6 DNA-binding domain"/>
    <property type="match status" value="1"/>
</dbReference>
<dbReference type="GO" id="GO:0000981">
    <property type="term" value="F:DNA-binding transcription factor activity, RNA polymerase II-specific"/>
    <property type="evidence" value="ECO:0007669"/>
    <property type="project" value="InterPro"/>
</dbReference>
<dbReference type="InterPro" id="IPR001138">
    <property type="entry name" value="Zn2Cys6_DnaBD"/>
</dbReference>
<evidence type="ECO:0000256" key="1">
    <source>
        <dbReference type="ARBA" id="ARBA00004123"/>
    </source>
</evidence>
<feature type="region of interest" description="Disordered" evidence="3">
    <location>
        <begin position="34"/>
        <end position="54"/>
    </location>
</feature>
<dbReference type="Pfam" id="PF11951">
    <property type="entry name" value="Fungal_trans_2"/>
    <property type="match status" value="1"/>
</dbReference>
<dbReference type="CDD" id="cd00067">
    <property type="entry name" value="GAL4"/>
    <property type="match status" value="1"/>
</dbReference>
<organism evidence="5 6">
    <name type="scientific">Clonostachys rhizophaga</name>
    <dbReference type="NCBI Taxonomy" id="160324"/>
    <lineage>
        <taxon>Eukaryota</taxon>
        <taxon>Fungi</taxon>
        <taxon>Dikarya</taxon>
        <taxon>Ascomycota</taxon>
        <taxon>Pezizomycotina</taxon>
        <taxon>Sordariomycetes</taxon>
        <taxon>Hypocreomycetidae</taxon>
        <taxon>Hypocreales</taxon>
        <taxon>Bionectriaceae</taxon>
        <taxon>Clonostachys</taxon>
    </lineage>
</organism>
<dbReference type="Pfam" id="PF00172">
    <property type="entry name" value="Zn_clus"/>
    <property type="match status" value="1"/>
</dbReference>
<gene>
    <name evidence="5" type="ORF">CRHIZ90672A_00018516</name>
</gene>
<dbReference type="Gene3D" id="4.10.240.10">
    <property type="entry name" value="Zn(2)-C6 fungal-type DNA-binding domain"/>
    <property type="match status" value="1"/>
</dbReference>
<dbReference type="PROSITE" id="PS00463">
    <property type="entry name" value="ZN2_CY6_FUNGAL_1"/>
    <property type="match status" value="1"/>
</dbReference>
<evidence type="ECO:0000256" key="3">
    <source>
        <dbReference type="SAM" id="MobiDB-lite"/>
    </source>
</evidence>
<feature type="domain" description="Zn(2)-C6 fungal-type" evidence="4">
    <location>
        <begin position="60"/>
        <end position="88"/>
    </location>
</feature>
<name>A0A9N9VAS8_9HYPO</name>
<proteinExistence type="predicted"/>
<dbReference type="Proteomes" id="UP000696573">
    <property type="component" value="Unassembled WGS sequence"/>
</dbReference>
<comment type="subcellular location">
    <subcellularLocation>
        <location evidence="1">Nucleus</location>
    </subcellularLocation>
</comment>
<evidence type="ECO:0000256" key="2">
    <source>
        <dbReference type="ARBA" id="ARBA00023242"/>
    </source>
</evidence>
<feature type="compositionally biased region" description="Polar residues" evidence="3">
    <location>
        <begin position="34"/>
        <end position="48"/>
    </location>
</feature>
<dbReference type="AlphaFoldDB" id="A0A9N9VAS8"/>
<protein>
    <recommendedName>
        <fullName evidence="4">Zn(2)-C6 fungal-type domain-containing protein</fullName>
    </recommendedName>
</protein>
<dbReference type="GO" id="GO:0000976">
    <property type="term" value="F:transcription cis-regulatory region binding"/>
    <property type="evidence" value="ECO:0007669"/>
    <property type="project" value="TreeGrafter"/>
</dbReference>
<dbReference type="GO" id="GO:0045944">
    <property type="term" value="P:positive regulation of transcription by RNA polymerase II"/>
    <property type="evidence" value="ECO:0007669"/>
    <property type="project" value="TreeGrafter"/>
</dbReference>
<dbReference type="EMBL" id="CABFNQ020000614">
    <property type="protein sequence ID" value="CAH0020082.1"/>
    <property type="molecule type" value="Genomic_DNA"/>
</dbReference>
<evidence type="ECO:0000259" key="4">
    <source>
        <dbReference type="PROSITE" id="PS50048"/>
    </source>
</evidence>
<dbReference type="PANTHER" id="PTHR37534">
    <property type="entry name" value="TRANSCRIPTIONAL ACTIVATOR PROTEIN UGA3"/>
    <property type="match status" value="1"/>
</dbReference>
<evidence type="ECO:0000313" key="5">
    <source>
        <dbReference type="EMBL" id="CAH0020082.1"/>
    </source>
</evidence>
<dbReference type="InterPro" id="IPR036864">
    <property type="entry name" value="Zn2-C6_fun-type_DNA-bd_sf"/>
</dbReference>
<dbReference type="InterPro" id="IPR021858">
    <property type="entry name" value="Fun_TF"/>
</dbReference>
<keyword evidence="2" id="KW-0539">Nucleus</keyword>
<keyword evidence="6" id="KW-1185">Reference proteome</keyword>
<dbReference type="PANTHER" id="PTHR37534:SF11">
    <property type="entry name" value="ZN(II)2CYS6 TRANSCRIPTION FACTOR (EUROFUNG)"/>
    <property type="match status" value="1"/>
</dbReference>
<dbReference type="PROSITE" id="PS50048">
    <property type="entry name" value="ZN2_CY6_FUNGAL_2"/>
    <property type="match status" value="1"/>
</dbReference>
<accession>A0A9N9VAS8</accession>
<dbReference type="GO" id="GO:0005634">
    <property type="term" value="C:nucleus"/>
    <property type="evidence" value="ECO:0007669"/>
    <property type="project" value="UniProtKB-SubCell"/>
</dbReference>
<comment type="caution">
    <text evidence="5">The sequence shown here is derived from an EMBL/GenBank/DDBJ whole genome shotgun (WGS) entry which is preliminary data.</text>
</comment>
<evidence type="ECO:0000313" key="6">
    <source>
        <dbReference type="Proteomes" id="UP000696573"/>
    </source>
</evidence>
<reference evidence="5" key="1">
    <citation type="submission" date="2021-10" db="EMBL/GenBank/DDBJ databases">
        <authorList>
            <person name="Piombo E."/>
        </authorList>
    </citation>
    <scope>NUCLEOTIDE SEQUENCE</scope>
</reference>